<dbReference type="AlphaFoldDB" id="A0A0J7IYV4"/>
<organism evidence="2 3">
    <name type="scientific">Chryseobacterium koreense CCUG 49689</name>
    <dbReference type="NCBI Taxonomy" id="1304281"/>
    <lineage>
        <taxon>Bacteria</taxon>
        <taxon>Pseudomonadati</taxon>
        <taxon>Bacteroidota</taxon>
        <taxon>Flavobacteriia</taxon>
        <taxon>Flavobacteriales</taxon>
        <taxon>Weeksellaceae</taxon>
        <taxon>Chryseobacterium group</taxon>
        <taxon>Chryseobacterium</taxon>
    </lineage>
</organism>
<dbReference type="STRING" id="1304281.ACM44_07360"/>
<reference evidence="2 3" key="1">
    <citation type="journal article" date="2004" name="Int. J. Syst. Evol. Microbiol.">
        <title>Kaistella koreensis gen. nov., sp. nov., a novel member of the Chryseobacterium-Bergeyella-Riemerella branch.</title>
        <authorList>
            <person name="Kim M.K."/>
            <person name="Im W.T."/>
            <person name="Shin Y.K."/>
            <person name="Lim J.H."/>
            <person name="Kim S.H."/>
            <person name="Lee B.C."/>
            <person name="Park M.Y."/>
            <person name="Lee K.Y."/>
            <person name="Lee S.T."/>
        </authorList>
    </citation>
    <scope>NUCLEOTIDE SEQUENCE [LARGE SCALE GENOMIC DNA]</scope>
    <source>
        <strain evidence="2 3">CCUG 49689</strain>
    </source>
</reference>
<feature type="chain" id="PRO_5005289510" description="Outer membrane protein beta-barrel domain-containing protein" evidence="1">
    <location>
        <begin position="19"/>
        <end position="179"/>
    </location>
</feature>
<sequence length="179" mass="19491">MKKILLFSLMFFGLMWNAQISGSSKIGDGDSKWTFGGYAGLGGSFGSGGGGTTVYITPRVGYRITDDFEAGVAGSFSWSNSSYYSSTMIGVGPFVNYYFSRSFFLGGMFQEYFINQTNKSTDQKYSGNEAALYLGGGYMQQLGNRTYIQIGGMYNVLYQKEKSVFGGGFVPQVGIVYGL</sequence>
<dbReference type="Proteomes" id="UP000035900">
    <property type="component" value="Unassembled WGS sequence"/>
</dbReference>
<keyword evidence="3" id="KW-1185">Reference proteome</keyword>
<keyword evidence="1" id="KW-0732">Signal</keyword>
<evidence type="ECO:0000313" key="3">
    <source>
        <dbReference type="Proteomes" id="UP000035900"/>
    </source>
</evidence>
<feature type="signal peptide" evidence="1">
    <location>
        <begin position="1"/>
        <end position="18"/>
    </location>
</feature>
<comment type="caution">
    <text evidence="2">The sequence shown here is derived from an EMBL/GenBank/DDBJ whole genome shotgun (WGS) entry which is preliminary data.</text>
</comment>
<accession>A0A0J7IYV4</accession>
<evidence type="ECO:0000313" key="2">
    <source>
        <dbReference type="EMBL" id="KMQ71428.1"/>
    </source>
</evidence>
<protein>
    <recommendedName>
        <fullName evidence="4">Outer membrane protein beta-barrel domain-containing protein</fullName>
    </recommendedName>
</protein>
<name>A0A0J7IYV4_9FLAO</name>
<proteinExistence type="predicted"/>
<dbReference type="RefSeq" id="WP_048499389.1">
    <property type="nucleotide sequence ID" value="NZ_LFNG01000008.1"/>
</dbReference>
<dbReference type="EMBL" id="LFNG01000008">
    <property type="protein sequence ID" value="KMQ71428.1"/>
    <property type="molecule type" value="Genomic_DNA"/>
</dbReference>
<dbReference type="PATRIC" id="fig|1304281.5.peg.1576"/>
<evidence type="ECO:0008006" key="4">
    <source>
        <dbReference type="Google" id="ProtNLM"/>
    </source>
</evidence>
<gene>
    <name evidence="2" type="ORF">ACM44_07360</name>
</gene>
<evidence type="ECO:0000256" key="1">
    <source>
        <dbReference type="SAM" id="SignalP"/>
    </source>
</evidence>
<dbReference type="OrthoDB" id="1148680at2"/>